<evidence type="ECO:0000256" key="5">
    <source>
        <dbReference type="ARBA" id="ARBA00022884"/>
    </source>
</evidence>
<evidence type="ECO:0000256" key="2">
    <source>
        <dbReference type="ARBA" id="ARBA00011881"/>
    </source>
</evidence>
<dbReference type="SUPFAM" id="SSF50129">
    <property type="entry name" value="GroES-like"/>
    <property type="match status" value="1"/>
</dbReference>
<accession>A0AAN1Q2Y4</accession>
<comment type="subunit">
    <text evidence="2">Homotetramer.</text>
</comment>
<dbReference type="GO" id="GO:0005737">
    <property type="term" value="C:cytoplasm"/>
    <property type="evidence" value="ECO:0007669"/>
    <property type="project" value="UniProtKB-SubCell"/>
</dbReference>
<dbReference type="Gene3D" id="3.40.50.720">
    <property type="entry name" value="NAD(P)-binding Rossmann-like Domain"/>
    <property type="match status" value="1"/>
</dbReference>
<dbReference type="RefSeq" id="WP_054398098.1">
    <property type="nucleotide sequence ID" value="NZ_BJZD01000002.1"/>
</dbReference>
<keyword evidence="5" id="KW-0694">RNA-binding</keyword>
<dbReference type="Pfam" id="PF08240">
    <property type="entry name" value="ADH_N"/>
    <property type="match status" value="1"/>
</dbReference>
<keyword evidence="4" id="KW-0521">NADP</keyword>
<evidence type="ECO:0000259" key="6">
    <source>
        <dbReference type="SMART" id="SM00829"/>
    </source>
</evidence>
<dbReference type="CDD" id="cd05289">
    <property type="entry name" value="MDR_like_2"/>
    <property type="match status" value="1"/>
</dbReference>
<dbReference type="InterPro" id="IPR051603">
    <property type="entry name" value="Zinc-ADH_QOR/CCCR"/>
</dbReference>
<comment type="subcellular location">
    <subcellularLocation>
        <location evidence="1">Cytoplasm</location>
    </subcellularLocation>
</comment>
<dbReference type="GO" id="GO:0016491">
    <property type="term" value="F:oxidoreductase activity"/>
    <property type="evidence" value="ECO:0007669"/>
    <property type="project" value="InterPro"/>
</dbReference>
<dbReference type="Proteomes" id="UP000694640">
    <property type="component" value="Unassembled WGS sequence"/>
</dbReference>
<evidence type="ECO:0000313" key="7">
    <source>
        <dbReference type="EMBL" id="AYJ36694.1"/>
    </source>
</evidence>
<dbReference type="Gene3D" id="3.90.180.10">
    <property type="entry name" value="Medium-chain alcohol dehydrogenases, catalytic domain"/>
    <property type="match status" value="1"/>
</dbReference>
<dbReference type="GO" id="GO:0003723">
    <property type="term" value="F:RNA binding"/>
    <property type="evidence" value="ECO:0007669"/>
    <property type="project" value="UniProtKB-KW"/>
</dbReference>
<evidence type="ECO:0000313" key="9">
    <source>
        <dbReference type="Proteomes" id="UP000281644"/>
    </source>
</evidence>
<dbReference type="SMART" id="SM00829">
    <property type="entry name" value="PKS_ER"/>
    <property type="match status" value="1"/>
</dbReference>
<dbReference type="Pfam" id="PF13602">
    <property type="entry name" value="ADH_zinc_N_2"/>
    <property type="match status" value="1"/>
</dbReference>
<dbReference type="GeneID" id="89670282"/>
<dbReference type="PANTHER" id="PTHR44154">
    <property type="entry name" value="QUINONE OXIDOREDUCTASE"/>
    <property type="match status" value="1"/>
</dbReference>
<reference evidence="7 9" key="1">
    <citation type="submission" date="2018-10" db="EMBL/GenBank/DDBJ databases">
        <title>Genome sequencing of Lactobacillus species.</title>
        <authorList>
            <person name="Baek C."/>
            <person name="Yi H."/>
        </authorList>
    </citation>
    <scope>NUCLEOTIDE SEQUENCE [LARGE SCALE GENOMIC DNA]</scope>
    <source>
        <strain evidence="7 9">DSM 16365</strain>
    </source>
</reference>
<dbReference type="InterPro" id="IPR002364">
    <property type="entry name" value="Quin_OxRdtase/zeta-crystal_CS"/>
</dbReference>
<evidence type="ECO:0000256" key="1">
    <source>
        <dbReference type="ARBA" id="ARBA00004496"/>
    </source>
</evidence>
<sequence>MKKIIVNEYGSVDVLQEVVAPKPVPGEKDVLIKVAAIGVNDPDIVMRKYGPFPTMPAEFRPTLPHMLGGDFSGIVEQVGAEVTKFQVGDHVMGYAKQGTYAQYLVLDQDDSLSKVPDQLDLMSLGGLYLTALTAWSAMIKNGHLQAGQKVLIHGGAGGVGSMAIQIAKAMGATVITTARSQHNAYLKDLGADQIIDYQTEDFTELVHDVDLVVNLTGAQTLAASYQVVKRGGRLVSVNGVPDKKQAAALGITAVYALGDISEEARKAILDLYQQGQLRVTVSQTYPFTLAAVKQAHLDFEQGGNQGKRVIVFDQETTNV</sequence>
<dbReference type="AlphaFoldDB" id="A0AAN1Q2Y4"/>
<dbReference type="InterPro" id="IPR020843">
    <property type="entry name" value="ER"/>
</dbReference>
<dbReference type="EMBL" id="JAEQMM010000003">
    <property type="protein sequence ID" value="MBT1139030.1"/>
    <property type="molecule type" value="Genomic_DNA"/>
</dbReference>
<dbReference type="KEGG" id="larg:LPA65_13505"/>
<protein>
    <submittedName>
        <fullName evidence="7">NADP-dependent oxidoreductase</fullName>
    </submittedName>
</protein>
<dbReference type="InterPro" id="IPR011032">
    <property type="entry name" value="GroES-like_sf"/>
</dbReference>
<dbReference type="InterPro" id="IPR013154">
    <property type="entry name" value="ADH-like_N"/>
</dbReference>
<gene>
    <name evidence="8" type="ORF">JKL17_13005</name>
    <name evidence="7" type="ORF">LPA65_13505</name>
</gene>
<keyword evidence="3" id="KW-0963">Cytoplasm</keyword>
<keyword evidence="10" id="KW-1185">Reference proteome</keyword>
<evidence type="ECO:0000256" key="3">
    <source>
        <dbReference type="ARBA" id="ARBA00022490"/>
    </source>
</evidence>
<reference evidence="8 10" key="2">
    <citation type="submission" date="2021-01" db="EMBL/GenBank/DDBJ databases">
        <title>High-quality draft genome sequence data of six Lactiplantibacillus plantarum subsp. argentoratensis strains isolated from various Greek sourdoughs.</title>
        <authorList>
            <person name="Syrokou M.K."/>
            <person name="Paramithiotis S."/>
            <person name="Skandamis P.N."/>
            <person name="Drosinos E.H."/>
            <person name="Bosnea L."/>
            <person name="Mataragas M."/>
        </authorList>
    </citation>
    <scope>NUCLEOTIDE SEQUENCE [LARGE SCALE GENOMIC DNA]</scope>
    <source>
        <strain evidence="8 10">LQC 2520</strain>
    </source>
</reference>
<dbReference type="InterPro" id="IPR036291">
    <property type="entry name" value="NAD(P)-bd_dom_sf"/>
</dbReference>
<dbReference type="Proteomes" id="UP000281644">
    <property type="component" value="Chromosome"/>
</dbReference>
<dbReference type="PROSITE" id="PS01162">
    <property type="entry name" value="QOR_ZETA_CRYSTAL"/>
    <property type="match status" value="1"/>
</dbReference>
<dbReference type="GO" id="GO:0008270">
    <property type="term" value="F:zinc ion binding"/>
    <property type="evidence" value="ECO:0007669"/>
    <property type="project" value="InterPro"/>
</dbReference>
<dbReference type="SUPFAM" id="SSF51735">
    <property type="entry name" value="NAD(P)-binding Rossmann-fold domains"/>
    <property type="match status" value="1"/>
</dbReference>
<organism evidence="7 9">
    <name type="scientific">Lactiplantibacillus argentoratensis</name>
    <dbReference type="NCBI Taxonomy" id="271881"/>
    <lineage>
        <taxon>Bacteria</taxon>
        <taxon>Bacillati</taxon>
        <taxon>Bacillota</taxon>
        <taxon>Bacilli</taxon>
        <taxon>Lactobacillales</taxon>
        <taxon>Lactobacillaceae</taxon>
        <taxon>Lactiplantibacillus</taxon>
    </lineage>
</organism>
<name>A0AAN1Q2Y4_9LACO</name>
<dbReference type="PANTHER" id="PTHR44154:SF1">
    <property type="entry name" value="QUINONE OXIDOREDUCTASE"/>
    <property type="match status" value="1"/>
</dbReference>
<feature type="domain" description="Enoyl reductase (ER)" evidence="6">
    <location>
        <begin position="10"/>
        <end position="310"/>
    </location>
</feature>
<dbReference type="EMBL" id="CP032751">
    <property type="protein sequence ID" value="AYJ36694.1"/>
    <property type="molecule type" value="Genomic_DNA"/>
</dbReference>
<evidence type="ECO:0000313" key="10">
    <source>
        <dbReference type="Proteomes" id="UP000694640"/>
    </source>
</evidence>
<proteinExistence type="predicted"/>
<evidence type="ECO:0000256" key="4">
    <source>
        <dbReference type="ARBA" id="ARBA00022857"/>
    </source>
</evidence>
<evidence type="ECO:0000313" key="8">
    <source>
        <dbReference type="EMBL" id="MBT1139030.1"/>
    </source>
</evidence>